<accession>A0AAF0DP31</accession>
<dbReference type="EMBL" id="CP120630">
    <property type="protein sequence ID" value="WEW60906.1"/>
    <property type="molecule type" value="Genomic_DNA"/>
</dbReference>
<name>A0AAF0DP31_9EURO</name>
<feature type="domain" description="HNH nuclease" evidence="1">
    <location>
        <begin position="3"/>
        <end position="38"/>
    </location>
</feature>
<reference evidence="2" key="1">
    <citation type="submission" date="2023-03" db="EMBL/GenBank/DDBJ databases">
        <title>Emydomyces testavorans Genome Sequence.</title>
        <authorList>
            <person name="Hoyer L."/>
        </authorList>
    </citation>
    <scope>NUCLEOTIDE SEQUENCE</scope>
    <source>
        <strain evidence="2">16-2883</strain>
    </source>
</reference>
<gene>
    <name evidence="2" type="ORF">PRK78_006394</name>
</gene>
<dbReference type="InterPro" id="IPR003615">
    <property type="entry name" value="HNH_nuc"/>
</dbReference>
<proteinExistence type="predicted"/>
<protein>
    <recommendedName>
        <fullName evidence="1">HNH nuclease domain-containing protein</fullName>
    </recommendedName>
</protein>
<evidence type="ECO:0000313" key="3">
    <source>
        <dbReference type="Proteomes" id="UP001219355"/>
    </source>
</evidence>
<evidence type="ECO:0000259" key="1">
    <source>
        <dbReference type="Pfam" id="PF13391"/>
    </source>
</evidence>
<sequence length="80" mass="8494">MDAIFGKGAPPELVHPKNGILLSCVIKDQFDRGLFAIVPALADNPTAEEIANSAEDSGSAEDVKDEDDPMLLAAGWGKWI</sequence>
<organism evidence="2 3">
    <name type="scientific">Emydomyces testavorans</name>
    <dbReference type="NCBI Taxonomy" id="2070801"/>
    <lineage>
        <taxon>Eukaryota</taxon>
        <taxon>Fungi</taxon>
        <taxon>Dikarya</taxon>
        <taxon>Ascomycota</taxon>
        <taxon>Pezizomycotina</taxon>
        <taxon>Eurotiomycetes</taxon>
        <taxon>Eurotiomycetidae</taxon>
        <taxon>Onygenales</taxon>
        <taxon>Nannizziopsiaceae</taxon>
        <taxon>Emydomyces</taxon>
    </lineage>
</organism>
<keyword evidence="3" id="KW-1185">Reference proteome</keyword>
<evidence type="ECO:0000313" key="2">
    <source>
        <dbReference type="EMBL" id="WEW60906.1"/>
    </source>
</evidence>
<dbReference type="Pfam" id="PF13391">
    <property type="entry name" value="HNH_2"/>
    <property type="match status" value="1"/>
</dbReference>
<dbReference type="Proteomes" id="UP001219355">
    <property type="component" value="Chromosome 4"/>
</dbReference>
<dbReference type="AlphaFoldDB" id="A0AAF0DP31"/>